<evidence type="ECO:0000256" key="2">
    <source>
        <dbReference type="ARBA" id="ARBA00023125"/>
    </source>
</evidence>
<dbReference type="Gene3D" id="1.10.10.10">
    <property type="entry name" value="Winged helix-like DNA-binding domain superfamily/Winged helix DNA-binding domain"/>
    <property type="match status" value="1"/>
</dbReference>
<dbReference type="PROSITE" id="PS51077">
    <property type="entry name" value="HTH_ICLR"/>
    <property type="match status" value="1"/>
</dbReference>
<dbReference type="InterPro" id="IPR036390">
    <property type="entry name" value="WH_DNA-bd_sf"/>
</dbReference>
<dbReference type="InterPro" id="IPR029016">
    <property type="entry name" value="GAF-like_dom_sf"/>
</dbReference>
<gene>
    <name evidence="6" type="ORF">AB0H72_10445</name>
</gene>
<evidence type="ECO:0000313" key="6">
    <source>
        <dbReference type="EMBL" id="MEV0363108.1"/>
    </source>
</evidence>
<organism evidence="6 7">
    <name type="scientific">Nocardia fusca</name>
    <dbReference type="NCBI Taxonomy" id="941183"/>
    <lineage>
        <taxon>Bacteria</taxon>
        <taxon>Bacillati</taxon>
        <taxon>Actinomycetota</taxon>
        <taxon>Actinomycetes</taxon>
        <taxon>Mycobacteriales</taxon>
        <taxon>Nocardiaceae</taxon>
        <taxon>Nocardia</taxon>
    </lineage>
</organism>
<keyword evidence="1" id="KW-0805">Transcription regulation</keyword>
<keyword evidence="7" id="KW-1185">Reference proteome</keyword>
<dbReference type="Pfam" id="PF09339">
    <property type="entry name" value="HTH_IclR"/>
    <property type="match status" value="1"/>
</dbReference>
<dbReference type="SMART" id="SM00346">
    <property type="entry name" value="HTH_ICLR"/>
    <property type="match status" value="1"/>
</dbReference>
<protein>
    <submittedName>
        <fullName evidence="6">IclR family transcriptional regulator</fullName>
    </submittedName>
</protein>
<dbReference type="InterPro" id="IPR014757">
    <property type="entry name" value="Tscrpt_reg_IclR_C"/>
</dbReference>
<dbReference type="SUPFAM" id="SSF46785">
    <property type="entry name" value="Winged helix' DNA-binding domain"/>
    <property type="match status" value="1"/>
</dbReference>
<comment type="caution">
    <text evidence="6">The sequence shown here is derived from an EMBL/GenBank/DDBJ whole genome shotgun (WGS) entry which is preliminary data.</text>
</comment>
<dbReference type="EMBL" id="JBFAIH010000004">
    <property type="protein sequence ID" value="MEV0363108.1"/>
    <property type="molecule type" value="Genomic_DNA"/>
</dbReference>
<name>A0ABV3F5Z5_9NOCA</name>
<feature type="domain" description="IclR-ED" evidence="5">
    <location>
        <begin position="84"/>
        <end position="266"/>
    </location>
</feature>
<dbReference type="PANTHER" id="PTHR30136">
    <property type="entry name" value="HELIX-TURN-HELIX TRANSCRIPTIONAL REGULATOR, ICLR FAMILY"/>
    <property type="match status" value="1"/>
</dbReference>
<feature type="domain" description="HTH iclR-type" evidence="4">
    <location>
        <begin position="22"/>
        <end position="83"/>
    </location>
</feature>
<dbReference type="InterPro" id="IPR005471">
    <property type="entry name" value="Tscrpt_reg_IclR_N"/>
</dbReference>
<dbReference type="Gene3D" id="3.30.450.40">
    <property type="match status" value="1"/>
</dbReference>
<evidence type="ECO:0000259" key="5">
    <source>
        <dbReference type="PROSITE" id="PS51078"/>
    </source>
</evidence>
<evidence type="ECO:0000256" key="3">
    <source>
        <dbReference type="ARBA" id="ARBA00023163"/>
    </source>
</evidence>
<keyword evidence="3" id="KW-0804">Transcription</keyword>
<dbReference type="InterPro" id="IPR036388">
    <property type="entry name" value="WH-like_DNA-bd_sf"/>
</dbReference>
<accession>A0ABV3F5Z5</accession>
<sequence length="270" mass="28387">MPTEPKAAVPGESEAPGGRDVVGAVLKACTLLGHFSADRPAWTLNDLTSASGMNKTTVYRLMATLIQAGWVDRTEEGAYRVAMPVFEIGAAALSKLDIRSAAKPFMTDLATTFGNTAYLMVPAEQGAVCIDLLEGRNSLVVAGITVGSVMPYHAAAGPTVMLAHSEALRDKWISDDLPAITERTITEVDRLVEHLDEIKNAGYSLSNSDYLPGVAAVAAPILGRDGAVVASISVGGRAEEFEGEALAAKIEKVRDAGARITRIVQALPRG</sequence>
<dbReference type="PANTHER" id="PTHR30136:SF24">
    <property type="entry name" value="HTH-TYPE TRANSCRIPTIONAL REPRESSOR ALLR"/>
    <property type="match status" value="1"/>
</dbReference>
<keyword evidence="2" id="KW-0238">DNA-binding</keyword>
<evidence type="ECO:0000313" key="7">
    <source>
        <dbReference type="Proteomes" id="UP001551658"/>
    </source>
</evidence>
<proteinExistence type="predicted"/>
<dbReference type="Proteomes" id="UP001551658">
    <property type="component" value="Unassembled WGS sequence"/>
</dbReference>
<reference evidence="6 7" key="1">
    <citation type="submission" date="2024-06" db="EMBL/GenBank/DDBJ databases">
        <title>The Natural Products Discovery Center: Release of the First 8490 Sequenced Strains for Exploring Actinobacteria Biosynthetic Diversity.</title>
        <authorList>
            <person name="Kalkreuter E."/>
            <person name="Kautsar S.A."/>
            <person name="Yang D."/>
            <person name="Bader C.D."/>
            <person name="Teijaro C.N."/>
            <person name="Fluegel L."/>
            <person name="Davis C.M."/>
            <person name="Simpson J.R."/>
            <person name="Lauterbach L."/>
            <person name="Steele A.D."/>
            <person name="Gui C."/>
            <person name="Meng S."/>
            <person name="Li G."/>
            <person name="Viehrig K."/>
            <person name="Ye F."/>
            <person name="Su P."/>
            <person name="Kiefer A.F."/>
            <person name="Nichols A."/>
            <person name="Cepeda A.J."/>
            <person name="Yan W."/>
            <person name="Fan B."/>
            <person name="Jiang Y."/>
            <person name="Adhikari A."/>
            <person name="Zheng C.-J."/>
            <person name="Schuster L."/>
            <person name="Cowan T.M."/>
            <person name="Smanski M.J."/>
            <person name="Chevrette M.G."/>
            <person name="De Carvalho L.P.S."/>
            <person name="Shen B."/>
        </authorList>
    </citation>
    <scope>NUCLEOTIDE SEQUENCE [LARGE SCALE GENOMIC DNA]</scope>
    <source>
        <strain evidence="6 7">NPDC050671</strain>
    </source>
</reference>
<dbReference type="PROSITE" id="PS51078">
    <property type="entry name" value="ICLR_ED"/>
    <property type="match status" value="1"/>
</dbReference>
<evidence type="ECO:0000256" key="1">
    <source>
        <dbReference type="ARBA" id="ARBA00023015"/>
    </source>
</evidence>
<evidence type="ECO:0000259" key="4">
    <source>
        <dbReference type="PROSITE" id="PS51077"/>
    </source>
</evidence>
<dbReference type="RefSeq" id="WP_357976724.1">
    <property type="nucleotide sequence ID" value="NZ_JBFAIH010000004.1"/>
</dbReference>
<dbReference type="SUPFAM" id="SSF55781">
    <property type="entry name" value="GAF domain-like"/>
    <property type="match status" value="1"/>
</dbReference>
<dbReference type="InterPro" id="IPR050707">
    <property type="entry name" value="HTH_MetabolicPath_Reg"/>
</dbReference>
<dbReference type="Pfam" id="PF01614">
    <property type="entry name" value="IclR_C"/>
    <property type="match status" value="1"/>
</dbReference>